<dbReference type="OrthoDB" id="3795213at2759"/>
<organism evidence="1 2">
    <name type="scientific">Didymella exigua CBS 183.55</name>
    <dbReference type="NCBI Taxonomy" id="1150837"/>
    <lineage>
        <taxon>Eukaryota</taxon>
        <taxon>Fungi</taxon>
        <taxon>Dikarya</taxon>
        <taxon>Ascomycota</taxon>
        <taxon>Pezizomycotina</taxon>
        <taxon>Dothideomycetes</taxon>
        <taxon>Pleosporomycetidae</taxon>
        <taxon>Pleosporales</taxon>
        <taxon>Pleosporineae</taxon>
        <taxon>Didymellaceae</taxon>
        <taxon>Didymella</taxon>
    </lineage>
</organism>
<proteinExistence type="predicted"/>
<feature type="non-terminal residue" evidence="1">
    <location>
        <position position="1"/>
    </location>
</feature>
<dbReference type="Proteomes" id="UP000800082">
    <property type="component" value="Unassembled WGS sequence"/>
</dbReference>
<reference evidence="1" key="1">
    <citation type="journal article" date="2020" name="Stud. Mycol.">
        <title>101 Dothideomycetes genomes: a test case for predicting lifestyles and emergence of pathogens.</title>
        <authorList>
            <person name="Haridas S."/>
            <person name="Albert R."/>
            <person name="Binder M."/>
            <person name="Bloem J."/>
            <person name="Labutti K."/>
            <person name="Salamov A."/>
            <person name="Andreopoulos B."/>
            <person name="Baker S."/>
            <person name="Barry K."/>
            <person name="Bills G."/>
            <person name="Bluhm B."/>
            <person name="Cannon C."/>
            <person name="Castanera R."/>
            <person name="Culley D."/>
            <person name="Daum C."/>
            <person name="Ezra D."/>
            <person name="Gonzalez J."/>
            <person name="Henrissat B."/>
            <person name="Kuo A."/>
            <person name="Liang C."/>
            <person name="Lipzen A."/>
            <person name="Lutzoni F."/>
            <person name="Magnuson J."/>
            <person name="Mondo S."/>
            <person name="Nolan M."/>
            <person name="Ohm R."/>
            <person name="Pangilinan J."/>
            <person name="Park H.-J."/>
            <person name="Ramirez L."/>
            <person name="Alfaro M."/>
            <person name="Sun H."/>
            <person name="Tritt A."/>
            <person name="Yoshinaga Y."/>
            <person name="Zwiers L.-H."/>
            <person name="Turgeon B."/>
            <person name="Goodwin S."/>
            <person name="Spatafora J."/>
            <person name="Crous P."/>
            <person name="Grigoriev I."/>
        </authorList>
    </citation>
    <scope>NUCLEOTIDE SEQUENCE</scope>
    <source>
        <strain evidence="1">CBS 183.55</strain>
    </source>
</reference>
<protein>
    <submittedName>
        <fullName evidence="1">Uncharacterized protein</fullName>
    </submittedName>
</protein>
<accession>A0A6A5R6E8</accession>
<gene>
    <name evidence="1" type="ORF">M421DRAFT_77759</name>
</gene>
<dbReference type="GeneID" id="54355021"/>
<evidence type="ECO:0000313" key="2">
    <source>
        <dbReference type="Proteomes" id="UP000800082"/>
    </source>
</evidence>
<dbReference type="RefSeq" id="XP_033442837.1">
    <property type="nucleotide sequence ID" value="XM_033597354.1"/>
</dbReference>
<keyword evidence="2" id="KW-1185">Reference proteome</keyword>
<evidence type="ECO:0000313" key="1">
    <source>
        <dbReference type="EMBL" id="KAF1922584.1"/>
    </source>
</evidence>
<sequence length="52" mass="5623">VNTFKESLILKAFTATSILPVNPDVILNRFCYTTPNNLGLVSSSSTAYSAEN</sequence>
<dbReference type="AlphaFoldDB" id="A0A6A5R6E8"/>
<dbReference type="EMBL" id="ML979021">
    <property type="protein sequence ID" value="KAF1922584.1"/>
    <property type="molecule type" value="Genomic_DNA"/>
</dbReference>
<name>A0A6A5R6E8_9PLEO</name>